<organism evidence="2 3">
    <name type="scientific">Maritalea porphyrae</name>
    <dbReference type="NCBI Taxonomy" id="880732"/>
    <lineage>
        <taxon>Bacteria</taxon>
        <taxon>Pseudomonadati</taxon>
        <taxon>Pseudomonadota</taxon>
        <taxon>Alphaproteobacteria</taxon>
        <taxon>Hyphomicrobiales</taxon>
        <taxon>Devosiaceae</taxon>
        <taxon>Maritalea</taxon>
    </lineage>
</organism>
<evidence type="ECO:0000313" key="2">
    <source>
        <dbReference type="EMBL" id="GLQ16445.1"/>
    </source>
</evidence>
<accession>A0ABQ5UQ56</accession>
<protein>
    <recommendedName>
        <fullName evidence="1">Fido domain-containing protein</fullName>
    </recommendedName>
</protein>
<comment type="caution">
    <text evidence="2">The sequence shown here is derived from an EMBL/GenBank/DDBJ whole genome shotgun (WGS) entry which is preliminary data.</text>
</comment>
<dbReference type="SUPFAM" id="SSF140931">
    <property type="entry name" value="Fic-like"/>
    <property type="match status" value="1"/>
</dbReference>
<dbReference type="InterPro" id="IPR036597">
    <property type="entry name" value="Fido-like_dom_sf"/>
</dbReference>
<dbReference type="PROSITE" id="PS51459">
    <property type="entry name" value="FIDO"/>
    <property type="match status" value="1"/>
</dbReference>
<dbReference type="Pfam" id="PF02661">
    <property type="entry name" value="Fic"/>
    <property type="match status" value="1"/>
</dbReference>
<name>A0ABQ5UQ56_9HYPH</name>
<dbReference type="Proteomes" id="UP001161405">
    <property type="component" value="Unassembled WGS sequence"/>
</dbReference>
<reference evidence="2" key="2">
    <citation type="submission" date="2023-01" db="EMBL/GenBank/DDBJ databases">
        <title>Draft genome sequence of Maritalea porphyrae strain NBRC 107169.</title>
        <authorList>
            <person name="Sun Q."/>
            <person name="Mori K."/>
        </authorList>
    </citation>
    <scope>NUCLEOTIDE SEQUENCE</scope>
    <source>
        <strain evidence="2">NBRC 107169</strain>
    </source>
</reference>
<sequence length="97" mass="10938">MTNIFRQLANEDHLVGLTNSKHFAERAAFYIAEINAIHPFREGNGRCQLTLLDILLNNSGFTMNEDQIVPDIFMQAMIASFQGKNAPLERALLNMIS</sequence>
<proteinExistence type="predicted"/>
<keyword evidence="3" id="KW-1185">Reference proteome</keyword>
<dbReference type="Gene3D" id="1.10.3290.10">
    <property type="entry name" value="Fido-like domain"/>
    <property type="match status" value="1"/>
</dbReference>
<dbReference type="InterPro" id="IPR003812">
    <property type="entry name" value="Fido"/>
</dbReference>
<dbReference type="EMBL" id="BSNI01000002">
    <property type="protein sequence ID" value="GLQ16445.1"/>
    <property type="molecule type" value="Genomic_DNA"/>
</dbReference>
<feature type="domain" description="Fido" evidence="1">
    <location>
        <begin position="1"/>
        <end position="97"/>
    </location>
</feature>
<evidence type="ECO:0000313" key="3">
    <source>
        <dbReference type="Proteomes" id="UP001161405"/>
    </source>
</evidence>
<evidence type="ECO:0000259" key="1">
    <source>
        <dbReference type="PROSITE" id="PS51459"/>
    </source>
</evidence>
<reference evidence="2" key="1">
    <citation type="journal article" date="2014" name="Int. J. Syst. Evol. Microbiol.">
        <title>Complete genome of a new Firmicutes species belonging to the dominant human colonic microbiota ('Ruminococcus bicirculans') reveals two chromosomes and a selective capacity to utilize plant glucans.</title>
        <authorList>
            <consortium name="NISC Comparative Sequencing Program"/>
            <person name="Wegmann U."/>
            <person name="Louis P."/>
            <person name="Goesmann A."/>
            <person name="Henrissat B."/>
            <person name="Duncan S.H."/>
            <person name="Flint H.J."/>
        </authorList>
    </citation>
    <scope>NUCLEOTIDE SEQUENCE</scope>
    <source>
        <strain evidence="2">NBRC 107169</strain>
    </source>
</reference>
<gene>
    <name evidence="2" type="ORF">GCM10007879_06940</name>
</gene>